<accession>A0A6L2LWZ7</accession>
<reference evidence="1" key="1">
    <citation type="journal article" date="2019" name="Sci. Rep.">
        <title>Draft genome of Tanacetum cinerariifolium, the natural source of mosquito coil.</title>
        <authorList>
            <person name="Yamashiro T."/>
            <person name="Shiraishi A."/>
            <person name="Satake H."/>
            <person name="Nakayama K."/>
        </authorList>
    </citation>
    <scope>NUCLEOTIDE SEQUENCE</scope>
</reference>
<dbReference type="AlphaFoldDB" id="A0A6L2LWZ7"/>
<gene>
    <name evidence="1" type="ORF">Tci_037808</name>
</gene>
<organism evidence="1">
    <name type="scientific">Tanacetum cinerariifolium</name>
    <name type="common">Dalmatian daisy</name>
    <name type="synonym">Chrysanthemum cinerariifolium</name>
    <dbReference type="NCBI Taxonomy" id="118510"/>
    <lineage>
        <taxon>Eukaryota</taxon>
        <taxon>Viridiplantae</taxon>
        <taxon>Streptophyta</taxon>
        <taxon>Embryophyta</taxon>
        <taxon>Tracheophyta</taxon>
        <taxon>Spermatophyta</taxon>
        <taxon>Magnoliopsida</taxon>
        <taxon>eudicotyledons</taxon>
        <taxon>Gunneridae</taxon>
        <taxon>Pentapetalae</taxon>
        <taxon>asterids</taxon>
        <taxon>campanulids</taxon>
        <taxon>Asterales</taxon>
        <taxon>Asteraceae</taxon>
        <taxon>Asteroideae</taxon>
        <taxon>Anthemideae</taxon>
        <taxon>Anthemidinae</taxon>
        <taxon>Tanacetum</taxon>
    </lineage>
</organism>
<evidence type="ECO:0000313" key="1">
    <source>
        <dbReference type="EMBL" id="GEU65830.1"/>
    </source>
</evidence>
<proteinExistence type="predicted"/>
<sequence>MAVHSAPPAPLSDGQRTMLLCLLMQKQSGCNILRPVGLWRLDDFLKMKLPKRRVYALKWQVFLNSYNLVENLREGIENGTRDQHFDSLN</sequence>
<dbReference type="EMBL" id="BKCJ010005275">
    <property type="protein sequence ID" value="GEU65830.1"/>
    <property type="molecule type" value="Genomic_DNA"/>
</dbReference>
<comment type="caution">
    <text evidence="1">The sequence shown here is derived from an EMBL/GenBank/DDBJ whole genome shotgun (WGS) entry which is preliminary data.</text>
</comment>
<name>A0A6L2LWZ7_TANCI</name>
<protein>
    <submittedName>
        <fullName evidence="1">Uncharacterized protein</fullName>
    </submittedName>
</protein>